<dbReference type="PANTHER" id="PTHR16932:SF18">
    <property type="entry name" value="INTERFERON, ALPHA-INDUCIBLE PROTEIN 27-LIKE 2"/>
    <property type="match status" value="1"/>
</dbReference>
<evidence type="ECO:0000256" key="1">
    <source>
        <dbReference type="ARBA" id="ARBA00004141"/>
    </source>
</evidence>
<dbReference type="InterPro" id="IPR038213">
    <property type="entry name" value="IFI6/IFI27-like_sf"/>
</dbReference>
<dbReference type="InterPro" id="IPR009311">
    <property type="entry name" value="IFI6/IFI27-like"/>
</dbReference>
<dbReference type="PANTHER" id="PTHR16932">
    <property type="entry name" value="INTERFERON ALPHA-INDUCIBLE PROTEIN 27"/>
    <property type="match status" value="1"/>
</dbReference>
<evidence type="ECO:0000313" key="6">
    <source>
        <dbReference type="EMBL" id="EKC35469.1"/>
    </source>
</evidence>
<gene>
    <name evidence="6" type="ORF">CGI_10014768</name>
</gene>
<comment type="similarity">
    <text evidence="2">Belongs to the IFI6/IFI27 family.</text>
</comment>
<reference evidence="6" key="1">
    <citation type="journal article" date="2012" name="Nature">
        <title>The oyster genome reveals stress adaptation and complexity of shell formation.</title>
        <authorList>
            <person name="Zhang G."/>
            <person name="Fang X."/>
            <person name="Guo X."/>
            <person name="Li L."/>
            <person name="Luo R."/>
            <person name="Xu F."/>
            <person name="Yang P."/>
            <person name="Zhang L."/>
            <person name="Wang X."/>
            <person name="Qi H."/>
            <person name="Xiong Z."/>
            <person name="Que H."/>
            <person name="Xie Y."/>
            <person name="Holland P.W."/>
            <person name="Paps J."/>
            <person name="Zhu Y."/>
            <person name="Wu F."/>
            <person name="Chen Y."/>
            <person name="Wang J."/>
            <person name="Peng C."/>
            <person name="Meng J."/>
            <person name="Yang L."/>
            <person name="Liu J."/>
            <person name="Wen B."/>
            <person name="Zhang N."/>
            <person name="Huang Z."/>
            <person name="Zhu Q."/>
            <person name="Feng Y."/>
            <person name="Mount A."/>
            <person name="Hedgecock D."/>
            <person name="Xu Z."/>
            <person name="Liu Y."/>
            <person name="Domazet-Loso T."/>
            <person name="Du Y."/>
            <person name="Sun X."/>
            <person name="Zhang S."/>
            <person name="Liu B."/>
            <person name="Cheng P."/>
            <person name="Jiang X."/>
            <person name="Li J."/>
            <person name="Fan D."/>
            <person name="Wang W."/>
            <person name="Fu W."/>
            <person name="Wang T."/>
            <person name="Wang B."/>
            <person name="Zhang J."/>
            <person name="Peng Z."/>
            <person name="Li Y."/>
            <person name="Li N."/>
            <person name="Wang J."/>
            <person name="Chen M."/>
            <person name="He Y."/>
            <person name="Tan F."/>
            <person name="Song X."/>
            <person name="Zheng Q."/>
            <person name="Huang R."/>
            <person name="Yang H."/>
            <person name="Du X."/>
            <person name="Chen L."/>
            <person name="Yang M."/>
            <person name="Gaffney P.M."/>
            <person name="Wang S."/>
            <person name="Luo L."/>
            <person name="She Z."/>
            <person name="Ming Y."/>
            <person name="Huang W."/>
            <person name="Zhang S."/>
            <person name="Huang B."/>
            <person name="Zhang Y."/>
            <person name="Qu T."/>
            <person name="Ni P."/>
            <person name="Miao G."/>
            <person name="Wang J."/>
            <person name="Wang Q."/>
            <person name="Steinberg C.E."/>
            <person name="Wang H."/>
            <person name="Li N."/>
            <person name="Qian L."/>
            <person name="Zhang G."/>
            <person name="Li Y."/>
            <person name="Yang H."/>
            <person name="Liu X."/>
            <person name="Wang J."/>
            <person name="Yin Y."/>
            <person name="Wang J."/>
        </authorList>
    </citation>
    <scope>NUCLEOTIDE SEQUENCE [LARGE SCALE GENOMIC DNA]</scope>
    <source>
        <strain evidence="6">05x7-T-G4-1.051#20</strain>
    </source>
</reference>
<sequence length="294" mass="31559">MESAMDGVLFVCLCVGLVSNVDSFCPSDPMHGYWDEDTTKDRCILRSDAGYEPSGCHVIRYMYGKWKWNHDIPSCHKGKDMSLCANAEKYYSSYTAKSKQTTSTKRFFLGNQASGVHFNMASVSAVNCVFLVCLCMGLVSYADSKCPKNTEHGYWDEDTDKDRCILRCYGGYEPSGCHVIRYNSWTEKWNRDIPSCQKEWPVSGKTLVAVGTGVAAVVATPVLLAGAGFTAAGVAAGSIAAMLQTPFTAAGGWFALSQSAGVIGTAVTTKGAVGAVTGAITYATSSAFSNCEEE</sequence>
<dbReference type="InParanoid" id="K1QWA4"/>
<proteinExistence type="inferred from homology"/>
<dbReference type="HOGENOM" id="CLU_947474_0_0_1"/>
<evidence type="ECO:0000256" key="3">
    <source>
        <dbReference type="ARBA" id="ARBA00022692"/>
    </source>
</evidence>
<evidence type="ECO:0000256" key="4">
    <source>
        <dbReference type="ARBA" id="ARBA00022989"/>
    </source>
</evidence>
<name>K1QWA4_MAGGI</name>
<dbReference type="EMBL" id="JH818265">
    <property type="protein sequence ID" value="EKC35469.1"/>
    <property type="molecule type" value="Genomic_DNA"/>
</dbReference>
<accession>K1QWA4</accession>
<dbReference type="Pfam" id="PF06140">
    <property type="entry name" value="Ifi-6-16"/>
    <property type="match status" value="1"/>
</dbReference>
<keyword evidence="3" id="KW-0812">Transmembrane</keyword>
<dbReference type="AlphaFoldDB" id="K1QWA4"/>
<keyword evidence="5" id="KW-0472">Membrane</keyword>
<keyword evidence="4" id="KW-1133">Transmembrane helix</keyword>
<organism evidence="6">
    <name type="scientific">Magallana gigas</name>
    <name type="common">Pacific oyster</name>
    <name type="synonym">Crassostrea gigas</name>
    <dbReference type="NCBI Taxonomy" id="29159"/>
    <lineage>
        <taxon>Eukaryota</taxon>
        <taxon>Metazoa</taxon>
        <taxon>Spiralia</taxon>
        <taxon>Lophotrochozoa</taxon>
        <taxon>Mollusca</taxon>
        <taxon>Bivalvia</taxon>
        <taxon>Autobranchia</taxon>
        <taxon>Pteriomorphia</taxon>
        <taxon>Ostreida</taxon>
        <taxon>Ostreoidea</taxon>
        <taxon>Ostreidae</taxon>
        <taxon>Magallana</taxon>
    </lineage>
</organism>
<evidence type="ECO:0000256" key="5">
    <source>
        <dbReference type="ARBA" id="ARBA00023136"/>
    </source>
</evidence>
<protein>
    <submittedName>
        <fullName evidence="6">Uncharacterized protein</fullName>
    </submittedName>
</protein>
<comment type="subcellular location">
    <subcellularLocation>
        <location evidence="1">Membrane</location>
        <topology evidence="1">Multi-pass membrane protein</topology>
    </subcellularLocation>
</comment>
<dbReference type="GO" id="GO:0016020">
    <property type="term" value="C:membrane"/>
    <property type="evidence" value="ECO:0007669"/>
    <property type="project" value="UniProtKB-SubCell"/>
</dbReference>
<dbReference type="Gene3D" id="6.10.110.10">
    <property type="match status" value="1"/>
</dbReference>
<evidence type="ECO:0000256" key="2">
    <source>
        <dbReference type="ARBA" id="ARBA00007262"/>
    </source>
</evidence>